<reference evidence="6" key="1">
    <citation type="journal article" date="2013" name="Genome Announc.">
        <title>Draft genome sequence of the grapevine dieback fungus Eutypa lata UCR-EL1.</title>
        <authorList>
            <person name="Blanco-Ulate B."/>
            <person name="Rolshausen P.E."/>
            <person name="Cantu D."/>
        </authorList>
    </citation>
    <scope>NUCLEOTIDE SEQUENCE [LARGE SCALE GENOMIC DNA]</scope>
    <source>
        <strain evidence="6">UCR-EL1</strain>
    </source>
</reference>
<dbReference type="STRING" id="1287681.M7SWF9"/>
<dbReference type="SMART" id="SM00248">
    <property type="entry name" value="ANK"/>
    <property type="match status" value="5"/>
</dbReference>
<dbReference type="OMA" id="PLHKCQS"/>
<dbReference type="InterPro" id="IPR031348">
    <property type="entry name" value="PigL_N"/>
</dbReference>
<dbReference type="AlphaFoldDB" id="M7SWF9"/>
<dbReference type="HOGENOM" id="CLU_022615_0_0_1"/>
<dbReference type="InterPro" id="IPR052391">
    <property type="entry name" value="E3_Ligase-Neurotoxin"/>
</dbReference>
<keyword evidence="2" id="KW-0175">Coiled coil</keyword>
<dbReference type="Gene3D" id="1.25.40.20">
    <property type="entry name" value="Ankyrin repeat-containing domain"/>
    <property type="match status" value="1"/>
</dbReference>
<evidence type="ECO:0000259" key="4">
    <source>
        <dbReference type="Pfam" id="PF17111"/>
    </source>
</evidence>
<feature type="compositionally biased region" description="Gly residues" evidence="3">
    <location>
        <begin position="713"/>
        <end position="725"/>
    </location>
</feature>
<evidence type="ECO:0000256" key="1">
    <source>
        <dbReference type="PROSITE-ProRule" id="PRU00023"/>
    </source>
</evidence>
<dbReference type="OrthoDB" id="539213at2759"/>
<evidence type="ECO:0000256" key="2">
    <source>
        <dbReference type="SAM" id="Coils"/>
    </source>
</evidence>
<dbReference type="PANTHER" id="PTHR24133:SF40">
    <property type="entry name" value="ANKYRIN REPEAT DOMAIN 44"/>
    <property type="match status" value="1"/>
</dbReference>
<dbReference type="eggNOG" id="KOG4177">
    <property type="taxonomic scope" value="Eukaryota"/>
</dbReference>
<dbReference type="SUPFAM" id="SSF48452">
    <property type="entry name" value="TPR-like"/>
    <property type="match status" value="1"/>
</dbReference>
<feature type="coiled-coil region" evidence="2">
    <location>
        <begin position="38"/>
        <end position="107"/>
    </location>
</feature>
<dbReference type="InterPro" id="IPR036770">
    <property type="entry name" value="Ankyrin_rpt-contain_sf"/>
</dbReference>
<dbReference type="KEGG" id="ela:UCREL1_4111"/>
<accession>M7SWF9</accession>
<keyword evidence="6" id="KW-1185">Reference proteome</keyword>
<dbReference type="Proteomes" id="UP000012174">
    <property type="component" value="Unassembled WGS sequence"/>
</dbReference>
<dbReference type="Pfam" id="PF12796">
    <property type="entry name" value="Ank_2"/>
    <property type="match status" value="1"/>
</dbReference>
<dbReference type="Pfam" id="PF00023">
    <property type="entry name" value="Ank"/>
    <property type="match status" value="1"/>
</dbReference>
<dbReference type="Pfam" id="PF17111">
    <property type="entry name" value="PigL_N"/>
    <property type="match status" value="1"/>
</dbReference>
<dbReference type="PANTHER" id="PTHR24133">
    <property type="entry name" value="ANKYRIN DOMAIN-CONTAINING"/>
    <property type="match status" value="1"/>
</dbReference>
<proteinExistence type="predicted"/>
<evidence type="ECO:0000313" key="6">
    <source>
        <dbReference type="Proteomes" id="UP000012174"/>
    </source>
</evidence>
<organism evidence="5 6">
    <name type="scientific">Eutypa lata (strain UCR-EL1)</name>
    <name type="common">Grapevine dieback disease fungus</name>
    <name type="synonym">Eutypa armeniacae</name>
    <dbReference type="NCBI Taxonomy" id="1287681"/>
    <lineage>
        <taxon>Eukaryota</taxon>
        <taxon>Fungi</taxon>
        <taxon>Dikarya</taxon>
        <taxon>Ascomycota</taxon>
        <taxon>Pezizomycotina</taxon>
        <taxon>Sordariomycetes</taxon>
        <taxon>Xylariomycetidae</taxon>
        <taxon>Xylariales</taxon>
        <taxon>Diatrypaceae</taxon>
        <taxon>Eutypa</taxon>
    </lineage>
</organism>
<name>M7SWF9_EUTLA</name>
<keyword evidence="1" id="KW-0040">ANK repeat</keyword>
<feature type="repeat" description="ANK" evidence="1">
    <location>
        <begin position="489"/>
        <end position="521"/>
    </location>
</feature>
<dbReference type="Gene3D" id="1.25.40.10">
    <property type="entry name" value="Tetratricopeptide repeat domain"/>
    <property type="match status" value="1"/>
</dbReference>
<dbReference type="InterPro" id="IPR002110">
    <property type="entry name" value="Ankyrin_rpt"/>
</dbReference>
<sequence length="734" mass="81362">MDPLSIIASVAQVTLFAGSLIQGISRFVVSYRALPNSIRELYDQLDTLQLALTAVQETFQKRPQQLPFERSHHENIHRIIQSCHSSLKELEHELPQLKDNTNALKKVCLSLEKSIKEDRIQEILAHVNTYTTILQLSLTTISLGSLWQTHESQEQIQAEIRKLTDRFRSVHIFSGRGGEIKDLSLQQLSIEADFEVINHEGGIGHDEKTVLDEEIRNWRKTADDVATAVSLNDLPVLAFDCSRSITPSASVSVDTLLAYEDDFDPEPDYKHKPSPDILEAFITANRDMVNNLMQSGIYLKAAEYQNRGIHLREQLSRAHDEPYPFDELADMKEKRADIFLECDSDDGDSEAKTILQQLLEKEVQRPAEQRSQPRRCRLYHKLGNLYLKQGNVGQARTFLDRAFEGRKNMDPRPDDLVAESAELLVKILQLSQAFDDARGLHEWIRQELRRTSTGGNVGVNLTKAYQWCRERGLDVDSPSFRFDVCDSISGTTPMHLAIQAEDIDVLRDMLSHVPHVEQLDTSSSTPLHQAAAMRNKYIVRLLIEERHATVNVLDSNGMSPLHRCQSAAGGIRVAELLLETCPQLVDCLDHFGKTALFMACEKGNEKMVRCLLAAHAKPNIAGPGGCTPLMATIEDVPQSARKIAIVELLLGSGADPGIQDRDGRTAFKVASNAGLAGSEIKNLLKKAAAVFPRRGSAMSVTTTIRSSVSGATGSSGSGSGSGSGFGSMEPSRSR</sequence>
<feature type="domain" description="Azaphilone pigments biosynthesis cluster protein L N-terminal" evidence="4">
    <location>
        <begin position="1"/>
        <end position="163"/>
    </location>
</feature>
<evidence type="ECO:0000313" key="5">
    <source>
        <dbReference type="EMBL" id="EMR68868.1"/>
    </source>
</evidence>
<evidence type="ECO:0000256" key="3">
    <source>
        <dbReference type="SAM" id="MobiDB-lite"/>
    </source>
</evidence>
<dbReference type="SUPFAM" id="SSF48403">
    <property type="entry name" value="Ankyrin repeat"/>
    <property type="match status" value="1"/>
</dbReference>
<dbReference type="InterPro" id="IPR011990">
    <property type="entry name" value="TPR-like_helical_dom_sf"/>
</dbReference>
<protein>
    <submittedName>
        <fullName evidence="5">Putative ankyrin repeat protein</fullName>
    </submittedName>
</protein>
<gene>
    <name evidence="5" type="ORF">UCREL1_4111</name>
</gene>
<dbReference type="EMBL" id="KB706166">
    <property type="protein sequence ID" value="EMR68868.1"/>
    <property type="molecule type" value="Genomic_DNA"/>
</dbReference>
<dbReference type="PROSITE" id="PS50088">
    <property type="entry name" value="ANK_REPEAT"/>
    <property type="match status" value="1"/>
</dbReference>
<feature type="region of interest" description="Disordered" evidence="3">
    <location>
        <begin position="706"/>
        <end position="734"/>
    </location>
</feature>